<gene>
    <name evidence="3" type="ORF">L207DRAFT_633602</name>
</gene>
<feature type="compositionally biased region" description="Acidic residues" evidence="1">
    <location>
        <begin position="244"/>
        <end position="259"/>
    </location>
</feature>
<proteinExistence type="predicted"/>
<dbReference type="Proteomes" id="UP000235786">
    <property type="component" value="Unassembled WGS sequence"/>
</dbReference>
<feature type="region of interest" description="Disordered" evidence="1">
    <location>
        <begin position="470"/>
        <end position="520"/>
    </location>
</feature>
<evidence type="ECO:0000313" key="4">
    <source>
        <dbReference type="Proteomes" id="UP000235786"/>
    </source>
</evidence>
<dbReference type="EMBL" id="KZ613945">
    <property type="protein sequence ID" value="PMD40617.1"/>
    <property type="molecule type" value="Genomic_DNA"/>
</dbReference>
<keyword evidence="4" id="KW-1185">Reference proteome</keyword>
<feature type="transmembrane region" description="Helical" evidence="2">
    <location>
        <begin position="999"/>
        <end position="1018"/>
    </location>
</feature>
<evidence type="ECO:0000313" key="3">
    <source>
        <dbReference type="EMBL" id="PMD40617.1"/>
    </source>
</evidence>
<sequence length="1075" mass="120364">MNSNAPSRFRTAPSIFTRRQSSNSTAVPGAEVLDQRLKKFNPIDCAGVWLGKSKMGSGHCWEATGAVREMFKKISRDILEQLGGTSEPGDPIVAWSIYIIGKTKSTAVPTLLFICDQRTARKDIRARVEESCILAEYPTVRVGDCSKPPDFGKVSPLESLLDGERDQIKMLASSEGHEDTSLRSTEIDSNVFIRPSDRLCGSRIYGANMRAATAGASFQLQGRYYITTVDHVFTPHDDFSSVDPNDDDSGSEFEFENSGEEPGIASNIEIEDSEMAGGPLSLHPSAENYPITTDELSKLGKVIFAAKDAGSPGIDFSLIEIDERYIKENDGSIFAGLPSYTAIKNQIASEPAGGNQLFAGQDDGDTYIHSMPGGVGFQEVWTVTFNGQLTLGDCGSLVTGLNGDQIYGHIIAGSPISSVAYIVPAAQTFDCLDDYLAQSNSALHANSAPDVQKMPINGMQVAFWPQHPSKHPAGGLYEPKRPVTDNLTRQHTNGLAEPPNEKSTTSPEYPSVFPTPESTHRKDFWREGNIVHEACSPGSLPEIWEDTASPYELDVLANFLRDTRIQDVEDGTGEAATLRAAWLDHRSGVNPKIVGIREPIFSNGLLSATGLLRALKAPHFKGEMEPDAEPHVKRRLIYISDLSPYFIHTLAIAAPLQEIDALRSAICAHVSCRASMVAKVSSAGPPTFQLEFHLPFFHLRKYDLRESRDVEKSLLRSKMNSRGPKRWIDPSLLKLQSTHYPGSDDQGSNDIWSLHKYQYSMVITGTEHRQWTVYSFRDTNFDDRRDDYSTVDRHNFGPIPELDTGVPIWSPREYFLNAVRTRTKEVKEEWEYLIFKLDSNLRQYKPENSFVSSRGRVDPMKTRFDWCRQRLDLLSELADVLGETVSQFKSFCDPDGDILYFHDTGGSAISPDAHRWLRDIKRTFRRLESFHKKILSSRENCRSDISTLKLVLSLEGNAATEQSAFTAKFTIWVLCPFVLAAGMFSMQPSVIPFDLTFRWFILTMLLLTFMMFIIQWTMKRFHLFKKKVAFYLKLRTYNDLLNPDEKFMSCGYSQLLNGNQDSTANEPRGKEVMDV</sequence>
<keyword evidence="2" id="KW-0812">Transmembrane</keyword>
<dbReference type="AlphaFoldDB" id="A0A2J6RQ26"/>
<evidence type="ECO:0000256" key="2">
    <source>
        <dbReference type="SAM" id="Phobius"/>
    </source>
</evidence>
<protein>
    <submittedName>
        <fullName evidence="3">Uncharacterized protein</fullName>
    </submittedName>
</protein>
<keyword evidence="2" id="KW-1133">Transmembrane helix</keyword>
<feature type="region of interest" description="Disordered" evidence="1">
    <location>
        <begin position="237"/>
        <end position="262"/>
    </location>
</feature>
<reference evidence="3 4" key="1">
    <citation type="submission" date="2016-04" db="EMBL/GenBank/DDBJ databases">
        <title>A degradative enzymes factory behind the ericoid mycorrhizal symbiosis.</title>
        <authorList>
            <consortium name="DOE Joint Genome Institute"/>
            <person name="Martino E."/>
            <person name="Morin E."/>
            <person name="Grelet G."/>
            <person name="Kuo A."/>
            <person name="Kohler A."/>
            <person name="Daghino S."/>
            <person name="Barry K."/>
            <person name="Choi C."/>
            <person name="Cichocki N."/>
            <person name="Clum A."/>
            <person name="Copeland A."/>
            <person name="Hainaut M."/>
            <person name="Haridas S."/>
            <person name="Labutti K."/>
            <person name="Lindquist E."/>
            <person name="Lipzen A."/>
            <person name="Khouja H.-R."/>
            <person name="Murat C."/>
            <person name="Ohm R."/>
            <person name="Olson A."/>
            <person name="Spatafora J."/>
            <person name="Veneault-Fourrey C."/>
            <person name="Henrissat B."/>
            <person name="Grigoriev I."/>
            <person name="Martin F."/>
            <person name="Perotto S."/>
        </authorList>
    </citation>
    <scope>NUCLEOTIDE SEQUENCE [LARGE SCALE GENOMIC DNA]</scope>
    <source>
        <strain evidence="3 4">F</strain>
    </source>
</reference>
<name>A0A2J6RQ26_HYAVF</name>
<evidence type="ECO:0000256" key="1">
    <source>
        <dbReference type="SAM" id="MobiDB-lite"/>
    </source>
</evidence>
<dbReference type="OrthoDB" id="5428055at2759"/>
<accession>A0A2J6RQ26</accession>
<feature type="transmembrane region" description="Helical" evidence="2">
    <location>
        <begin position="969"/>
        <end position="987"/>
    </location>
</feature>
<organism evidence="3 4">
    <name type="scientific">Hyaloscypha variabilis (strain UAMH 11265 / GT02V1 / F)</name>
    <name type="common">Meliniomyces variabilis</name>
    <dbReference type="NCBI Taxonomy" id="1149755"/>
    <lineage>
        <taxon>Eukaryota</taxon>
        <taxon>Fungi</taxon>
        <taxon>Dikarya</taxon>
        <taxon>Ascomycota</taxon>
        <taxon>Pezizomycotina</taxon>
        <taxon>Leotiomycetes</taxon>
        <taxon>Helotiales</taxon>
        <taxon>Hyaloscyphaceae</taxon>
        <taxon>Hyaloscypha</taxon>
        <taxon>Hyaloscypha variabilis</taxon>
    </lineage>
</organism>
<keyword evidence="2" id="KW-0472">Membrane</keyword>